<keyword evidence="3" id="KW-1185">Reference proteome</keyword>
<accession>A0A5N6A2K5</accession>
<comment type="caution">
    <text evidence="2">The sequence shown here is derived from an EMBL/GenBank/DDBJ whole genome shotgun (WGS) entry which is preliminary data.</text>
</comment>
<sequence>MATHTPPPDLEPWETLDPAMRATLASQVPARLQRVMYGADHDSPDPADFRTDIAWADARLTELCAHDHIAARRFGTLTFASVAHEPNRQLAAEREYYLCNALIDYANQHHDREFPVLGEIRDPRTTIQRVQAGDSSLDLNPATNQWVERPWPPTQSGGDGSCASSDHPAS</sequence>
<proteinExistence type="predicted"/>
<dbReference type="RefSeq" id="WP_139670521.1">
    <property type="nucleotide sequence ID" value="NZ_VDLY02000013.1"/>
</dbReference>
<gene>
    <name evidence="2" type="ORF">FH607_020040</name>
</gene>
<protein>
    <submittedName>
        <fullName evidence="2">Uncharacterized protein</fullName>
    </submittedName>
</protein>
<feature type="compositionally biased region" description="Polar residues" evidence="1">
    <location>
        <begin position="132"/>
        <end position="146"/>
    </location>
</feature>
<dbReference type="Proteomes" id="UP000314251">
    <property type="component" value="Unassembled WGS sequence"/>
</dbReference>
<organism evidence="2 3">
    <name type="scientific">Streptomyces mimosae</name>
    <dbReference type="NCBI Taxonomy" id="2586635"/>
    <lineage>
        <taxon>Bacteria</taxon>
        <taxon>Bacillati</taxon>
        <taxon>Actinomycetota</taxon>
        <taxon>Actinomycetes</taxon>
        <taxon>Kitasatosporales</taxon>
        <taxon>Streptomycetaceae</taxon>
        <taxon>Streptomyces</taxon>
    </lineage>
</organism>
<dbReference type="EMBL" id="VDLY02000013">
    <property type="protein sequence ID" value="KAB8162931.1"/>
    <property type="molecule type" value="Genomic_DNA"/>
</dbReference>
<evidence type="ECO:0000256" key="1">
    <source>
        <dbReference type="SAM" id="MobiDB-lite"/>
    </source>
</evidence>
<dbReference type="OrthoDB" id="4314663at2"/>
<feature type="region of interest" description="Disordered" evidence="1">
    <location>
        <begin position="132"/>
        <end position="170"/>
    </location>
</feature>
<evidence type="ECO:0000313" key="3">
    <source>
        <dbReference type="Proteomes" id="UP000314251"/>
    </source>
</evidence>
<name>A0A5N6A2K5_9ACTN</name>
<evidence type="ECO:0000313" key="2">
    <source>
        <dbReference type="EMBL" id="KAB8162931.1"/>
    </source>
</evidence>
<reference evidence="2" key="1">
    <citation type="submission" date="2019-10" db="EMBL/GenBank/DDBJ databases">
        <title>Nonomuraea sp. nov., isolated from Phyllanthus amarus.</title>
        <authorList>
            <person name="Klykleung N."/>
            <person name="Tanasupawat S."/>
        </authorList>
    </citation>
    <scope>NUCLEOTIDE SEQUENCE [LARGE SCALE GENOMIC DNA]</scope>
    <source>
        <strain evidence="2">3MP-10</strain>
    </source>
</reference>
<dbReference type="AlphaFoldDB" id="A0A5N6A2K5"/>